<evidence type="ECO:0000313" key="1">
    <source>
        <dbReference type="EMBL" id="TET82641.1"/>
    </source>
</evidence>
<dbReference type="Proteomes" id="UP000315534">
    <property type="component" value="Unassembled WGS sequence"/>
</dbReference>
<sequence length="423" mass="48007">MMGLNLRLDFKLAQREEADTRMKEYLVKTVEGFFDTYPERKVRSLILTGGMSRGEGSCELSSGGALIYSDYDLLVVPKDRKDVAEARSLFPVMSRSVTDSLRGEEFCSHVDFAPFTTDYLKNMSPSMFNVELAEHGKVVWGDDETLSQIEKPDASEIPLDDALTLLFNRIAAQLVMIDPLRESEGAEFEFAFYHNGKIFLDIVSCILVLEHNYRPTYAERLSALLQSSDGVASRLQGLLEEARFWTYYKLDPNKNRVREKYSPGNVAAGSSVVAVKIWNLLVPKMEQTLGLCLEEAFGVKDYPLDSALITFLRRKNVLRRLREYRTFLHRAAPAIKKGRIRPLPFFMRGTPLDMTYAAATMLFFSVDRLGRDSVVLRNGQRTGQAALFLPVVVPFSGKAEDWWEELREATTELWRVIVKGGAY</sequence>
<proteinExistence type="predicted"/>
<protein>
    <recommendedName>
        <fullName evidence="3">Nucleotidyltransferase domain-containing protein</fullName>
    </recommendedName>
</protein>
<organism evidence="1 2">
    <name type="scientific">candidate division TA06 bacterium</name>
    <dbReference type="NCBI Taxonomy" id="2250710"/>
    <lineage>
        <taxon>Bacteria</taxon>
        <taxon>Bacteria division TA06</taxon>
    </lineage>
</organism>
<evidence type="ECO:0000313" key="2">
    <source>
        <dbReference type="Proteomes" id="UP000315534"/>
    </source>
</evidence>
<gene>
    <name evidence="1" type="ORF">E3J38_01810</name>
</gene>
<evidence type="ECO:0008006" key="3">
    <source>
        <dbReference type="Google" id="ProtNLM"/>
    </source>
</evidence>
<reference evidence="1 2" key="1">
    <citation type="submission" date="2019-03" db="EMBL/GenBank/DDBJ databases">
        <title>Metabolic potential of uncultured bacteria and archaea associated with petroleum seepage in deep-sea sediments.</title>
        <authorList>
            <person name="Dong X."/>
            <person name="Hubert C."/>
        </authorList>
    </citation>
    <scope>NUCLEOTIDE SEQUENCE [LARGE SCALE GENOMIC DNA]</scope>
    <source>
        <strain evidence="1">E29_bin36</strain>
    </source>
</reference>
<comment type="caution">
    <text evidence="1">The sequence shown here is derived from an EMBL/GenBank/DDBJ whole genome shotgun (WGS) entry which is preliminary data.</text>
</comment>
<dbReference type="EMBL" id="SOIP01000108">
    <property type="protein sequence ID" value="TET82641.1"/>
    <property type="molecule type" value="Genomic_DNA"/>
</dbReference>
<dbReference type="AlphaFoldDB" id="A0A523XTQ8"/>
<accession>A0A523XTQ8</accession>
<name>A0A523XTQ8_UNCT6</name>